<proteinExistence type="predicted"/>
<dbReference type="Proteomes" id="UP000053144">
    <property type="component" value="Chromosome 10"/>
</dbReference>
<reference evidence="2" key="1">
    <citation type="journal article" date="2015" name="Proc. Natl. Acad. Sci. U.S.A.">
        <title>Genome sequencing of adzuki bean (Vigna angularis) provides insight into high starch and low fat accumulation and domestication.</title>
        <authorList>
            <person name="Yang K."/>
            <person name="Tian Z."/>
            <person name="Chen C."/>
            <person name="Luo L."/>
            <person name="Zhao B."/>
            <person name="Wang Z."/>
            <person name="Yu L."/>
            <person name="Li Y."/>
            <person name="Sun Y."/>
            <person name="Li W."/>
            <person name="Chen Y."/>
            <person name="Li Y."/>
            <person name="Zhang Y."/>
            <person name="Ai D."/>
            <person name="Zhao J."/>
            <person name="Shang C."/>
            <person name="Ma Y."/>
            <person name="Wu B."/>
            <person name="Wang M."/>
            <person name="Gao L."/>
            <person name="Sun D."/>
            <person name="Zhang P."/>
            <person name="Guo F."/>
            <person name="Wang W."/>
            <person name="Li Y."/>
            <person name="Wang J."/>
            <person name="Varshney R.K."/>
            <person name="Wang J."/>
            <person name="Ling H.Q."/>
            <person name="Wan P."/>
        </authorList>
    </citation>
    <scope>NUCLEOTIDE SEQUENCE</scope>
    <source>
        <strain evidence="2">cv. Jingnong 6</strain>
    </source>
</reference>
<protein>
    <submittedName>
        <fullName evidence="1">Uncharacterized protein</fullName>
    </submittedName>
</protein>
<sequence length="197" mass="22288">MHGKTNVREQEGTYQSSFVNRTSSLEVLDAERPTIVPEYRSKEIKLGVSFREKVQRNEERRRRERVFRNEAKRGVQREGNISDSELCFPLCQRTSHYASARYTLASTCSTFLVSNSPYRTVVHSESDTCNPLSRTHVHPDCPCRTHVRTLRFWLNSTCDSWHPSVGASDAAAAICAVEVARSLAATWIPPSGRISEA</sequence>
<evidence type="ECO:0000313" key="2">
    <source>
        <dbReference type="Proteomes" id="UP000053144"/>
    </source>
</evidence>
<dbReference type="AlphaFoldDB" id="A0A0L9VJS1"/>
<organism evidence="1 2">
    <name type="scientific">Phaseolus angularis</name>
    <name type="common">Azuki bean</name>
    <name type="synonym">Vigna angularis</name>
    <dbReference type="NCBI Taxonomy" id="3914"/>
    <lineage>
        <taxon>Eukaryota</taxon>
        <taxon>Viridiplantae</taxon>
        <taxon>Streptophyta</taxon>
        <taxon>Embryophyta</taxon>
        <taxon>Tracheophyta</taxon>
        <taxon>Spermatophyta</taxon>
        <taxon>Magnoliopsida</taxon>
        <taxon>eudicotyledons</taxon>
        <taxon>Gunneridae</taxon>
        <taxon>Pentapetalae</taxon>
        <taxon>rosids</taxon>
        <taxon>fabids</taxon>
        <taxon>Fabales</taxon>
        <taxon>Fabaceae</taxon>
        <taxon>Papilionoideae</taxon>
        <taxon>50 kb inversion clade</taxon>
        <taxon>NPAAA clade</taxon>
        <taxon>indigoferoid/millettioid clade</taxon>
        <taxon>Phaseoleae</taxon>
        <taxon>Vigna</taxon>
    </lineage>
</organism>
<gene>
    <name evidence="1" type="ORF">LR48_Vigan10g113000</name>
</gene>
<dbReference type="Gramene" id="KOM55238">
    <property type="protein sequence ID" value="KOM55238"/>
    <property type="gene ID" value="LR48_Vigan10g113000"/>
</dbReference>
<name>A0A0L9VJS1_PHAAN</name>
<accession>A0A0L9VJS1</accession>
<evidence type="ECO:0000313" key="1">
    <source>
        <dbReference type="EMBL" id="KOM55238.1"/>
    </source>
</evidence>
<dbReference type="EMBL" id="CM003380">
    <property type="protein sequence ID" value="KOM55238.1"/>
    <property type="molecule type" value="Genomic_DNA"/>
</dbReference>